<dbReference type="SUPFAM" id="SSF57535">
    <property type="entry name" value="Complement control module/SCR domain"/>
    <property type="match status" value="1"/>
</dbReference>
<reference evidence="10" key="2">
    <citation type="submission" date="2025-08" db="UniProtKB">
        <authorList>
            <consortium name="RefSeq"/>
        </authorList>
    </citation>
    <scope>IDENTIFICATION</scope>
    <source>
        <strain evidence="10">S238N-H82</strain>
        <tissue evidence="10">Testes</tissue>
    </source>
</reference>
<dbReference type="SMART" id="SM00032">
    <property type="entry name" value="CCP"/>
    <property type="match status" value="1"/>
</dbReference>
<dbReference type="Pfam" id="PF00431">
    <property type="entry name" value="CUB"/>
    <property type="match status" value="3"/>
</dbReference>
<dbReference type="GeneID" id="118406499"/>
<dbReference type="SMART" id="SM00192">
    <property type="entry name" value="LDLa"/>
    <property type="match status" value="6"/>
</dbReference>
<keyword evidence="1" id="KW-0430">Lectin</keyword>
<dbReference type="Proteomes" id="UP000001554">
    <property type="component" value="Chromosome 19"/>
</dbReference>
<evidence type="ECO:0000256" key="3">
    <source>
        <dbReference type="ARBA" id="ARBA00038331"/>
    </source>
</evidence>
<dbReference type="InterPro" id="IPR002172">
    <property type="entry name" value="LDrepeatLR_classA_rpt"/>
</dbReference>
<sequence>MSFKLEPNFDWLYVYKGDQKDPILIGSYTGRDIPAELDTTSHVVQLVLQTDYQYIFEGFRIYFHDQGICGGHITGQSSGYIYSPNYPGQYHNNLMCTWTIEVNSQKGVKMTPVSFSLEENFDWLYLYKGEDGTIIGAYSGKDIPGELIVTDYIAHLLFHTSRNDIEDGFKIHFEEFDFMSVECPDPGVPNNGYRTGNSFTVGSVVLFGCDDGYVLLGQERLTCQSGFIAMEWNFNVPGCEDTGAFSSMNYPHYPYRNHVYQQWHITVDIHKVVKLTFVDFDVEYDQGCGRDYVAVMDPYVEEKTISPLCGPCVHHSSSTKTSTEHSLYVFFVTDFKIRKAGFSARYEAMDKNTGPSTPDALTPRSDWLLISDRIKQISVSTSTNQVWALDTDGKPLRRTGITQTTLQGTDWEEIAGTERFLLISVGRVGVWAVDTNSAVMYRVGTYGNSETVGLEWQEVHIDNVGNQLFNFESRDVHGDRLPQEIEWIHSGRNFVWVIGTIPDVRIGETIVRKGISQEKPGGKTWQVVGAVNMKEVSVSSRTGQLWAVEQSGKVWRAPFYCEISAKYDWEPITGCFASTSVGRAGVWAVDLSGDVYHRSGTFLNETSPGEEWVHVPGPSLQRVAVGDGIVWEKRLCAEDEIICPYSGKCIPECSVCDGIVDCGNDDDTDERLCWLAGCPEKHRRVCYGGAGCYSPSRVCDGEWNCREDKEDERDCPDSCIRRKHRGAFLMRDIVQCRDLKGCVKISKVCDGNMDCSDGSDEVNCGEFCSLHGSIGDMAFWKCRGVPGCIKGEFLCDGISDCEDGSDEDNCDALCESIGYWPCRSALPPFAKCISRQERCDGYVDCRDFSDEIGCGYCGEYGIAVIDMYGYNHETEERTYRMPFRQTGCIPIDDVCNGDVDITIYGIHDETDCTQGLSYPCSLHGVYQWKCPGENTCLPEGFICDTIQHCANGEDEKNCG</sequence>
<dbReference type="PROSITE" id="PS01180">
    <property type="entry name" value="CUB"/>
    <property type="match status" value="2"/>
</dbReference>
<dbReference type="RefSeq" id="XP_035662452.1">
    <property type="nucleotide sequence ID" value="XM_035806559.1"/>
</dbReference>
<organism evidence="9 10">
    <name type="scientific">Branchiostoma floridae</name>
    <name type="common">Florida lancelet</name>
    <name type="synonym">Amphioxus</name>
    <dbReference type="NCBI Taxonomy" id="7739"/>
    <lineage>
        <taxon>Eukaryota</taxon>
        <taxon>Metazoa</taxon>
        <taxon>Chordata</taxon>
        <taxon>Cephalochordata</taxon>
        <taxon>Leptocardii</taxon>
        <taxon>Amphioxiformes</taxon>
        <taxon>Branchiostomatidae</taxon>
        <taxon>Branchiostoma</taxon>
    </lineage>
</organism>
<name>A0A9J7KJY7_BRAFL</name>
<comment type="similarity">
    <text evidence="3">Belongs to the tectonin family.</text>
</comment>
<proteinExistence type="inferred from homology"/>
<dbReference type="Pfam" id="PF00084">
    <property type="entry name" value="Sushi"/>
    <property type="match status" value="1"/>
</dbReference>
<evidence type="ECO:0000313" key="10">
    <source>
        <dbReference type="RefSeq" id="XP_035662452.1"/>
    </source>
</evidence>
<dbReference type="Gene3D" id="2.10.70.10">
    <property type="entry name" value="Complement Module, domain 1"/>
    <property type="match status" value="1"/>
</dbReference>
<dbReference type="CDD" id="cd00033">
    <property type="entry name" value="CCP"/>
    <property type="match status" value="1"/>
</dbReference>
<feature type="domain" description="CUB" evidence="7">
    <location>
        <begin position="69"/>
        <end position="176"/>
    </location>
</feature>
<dbReference type="SUPFAM" id="SSF49854">
    <property type="entry name" value="Spermadhesin, CUB domain"/>
    <property type="match status" value="3"/>
</dbReference>
<dbReference type="CDD" id="cd00041">
    <property type="entry name" value="CUB"/>
    <property type="match status" value="3"/>
</dbReference>
<dbReference type="InterPro" id="IPR000436">
    <property type="entry name" value="Sushi_SCR_CCP_dom"/>
</dbReference>
<feature type="disulfide bond" evidence="5">
    <location>
        <begin position="839"/>
        <end position="854"/>
    </location>
</feature>
<dbReference type="InterPro" id="IPR035976">
    <property type="entry name" value="Sushi/SCR/CCP_sf"/>
</dbReference>
<dbReference type="PRINTS" id="PR00261">
    <property type="entry name" value="LDLRECEPTOR"/>
</dbReference>
<dbReference type="SUPFAM" id="SSF57424">
    <property type="entry name" value="LDL receptor-like module"/>
    <property type="match status" value="5"/>
</dbReference>
<dbReference type="InterPro" id="IPR035914">
    <property type="entry name" value="Sperma_CUB_dom_sf"/>
</dbReference>
<dbReference type="InterPro" id="IPR051513">
    <property type="entry name" value="Tectonin_beta-prop"/>
</dbReference>
<reference evidence="9" key="1">
    <citation type="journal article" date="2020" name="Nat. Ecol. Evol.">
        <title>Deeply conserved synteny resolves early events in vertebrate evolution.</title>
        <authorList>
            <person name="Simakov O."/>
            <person name="Marletaz F."/>
            <person name="Yue J.X."/>
            <person name="O'Connell B."/>
            <person name="Jenkins J."/>
            <person name="Brandt A."/>
            <person name="Calef R."/>
            <person name="Tung C.H."/>
            <person name="Huang T.K."/>
            <person name="Schmutz J."/>
            <person name="Satoh N."/>
            <person name="Yu J.K."/>
            <person name="Putnam N.H."/>
            <person name="Green R.E."/>
            <person name="Rokhsar D.S."/>
        </authorList>
    </citation>
    <scope>NUCLEOTIDE SEQUENCE [LARGE SCALE GENOMIC DNA]</scope>
    <source>
        <strain evidence="9">S238N-H82</strain>
    </source>
</reference>
<dbReference type="AlphaFoldDB" id="A0A9J7KJY7"/>
<feature type="domain" description="Sushi" evidence="8">
    <location>
        <begin position="181"/>
        <end position="241"/>
    </location>
</feature>
<evidence type="ECO:0000256" key="2">
    <source>
        <dbReference type="ARBA" id="ARBA00023157"/>
    </source>
</evidence>
<comment type="caution">
    <text evidence="6">Lacks conserved residue(s) required for the propagation of feature annotation.</text>
</comment>
<dbReference type="PROSITE" id="PS01209">
    <property type="entry name" value="LDLRA_1"/>
    <property type="match status" value="1"/>
</dbReference>
<dbReference type="SMART" id="SM00042">
    <property type="entry name" value="CUB"/>
    <property type="match status" value="2"/>
</dbReference>
<dbReference type="KEGG" id="bfo:118406499"/>
<dbReference type="FunFam" id="2.60.120.290:FF:000070">
    <property type="entry name" value="Suppression of tumorigenicity 14b"/>
    <property type="match status" value="1"/>
</dbReference>
<dbReference type="InterPro" id="IPR000859">
    <property type="entry name" value="CUB_dom"/>
</dbReference>
<dbReference type="PANTHER" id="PTHR23250">
    <property type="entry name" value="DYSFERLIN-RELATED"/>
    <property type="match status" value="1"/>
</dbReference>
<dbReference type="InterPro" id="IPR036055">
    <property type="entry name" value="LDL_receptor-like_sf"/>
</dbReference>
<dbReference type="GO" id="GO:0030246">
    <property type="term" value="F:carbohydrate binding"/>
    <property type="evidence" value="ECO:0007669"/>
    <property type="project" value="UniProtKB-KW"/>
</dbReference>
<keyword evidence="6" id="KW-0768">Sushi</keyword>
<dbReference type="Gene3D" id="4.10.400.10">
    <property type="entry name" value="Low-density Lipoprotein Receptor"/>
    <property type="match status" value="5"/>
</dbReference>
<dbReference type="InterPro" id="IPR006624">
    <property type="entry name" value="Beta-propeller_rpt_TECPR"/>
</dbReference>
<dbReference type="Pfam" id="PF06462">
    <property type="entry name" value="Hyd_WA"/>
    <property type="match status" value="1"/>
</dbReference>
<evidence type="ECO:0000256" key="6">
    <source>
        <dbReference type="PROSITE-ProRule" id="PRU00302"/>
    </source>
</evidence>
<accession>A0A9J7KJY7</accession>
<feature type="disulfide bond" evidence="5">
    <location>
        <begin position="795"/>
        <end position="810"/>
    </location>
</feature>
<dbReference type="FunFam" id="2.10.70.10:FF:000002">
    <property type="entry name" value="CUB and Sushi multiple domains 3"/>
    <property type="match status" value="1"/>
</dbReference>
<dbReference type="Pfam" id="PF00057">
    <property type="entry name" value="Ldl_recept_a"/>
    <property type="match status" value="3"/>
</dbReference>
<evidence type="ECO:0000259" key="8">
    <source>
        <dbReference type="PROSITE" id="PS50923"/>
    </source>
</evidence>
<keyword evidence="9" id="KW-1185">Reference proteome</keyword>
<protein>
    <submittedName>
        <fullName evidence="10">Uncharacterized protein LOC118406499</fullName>
    </submittedName>
</protein>
<feature type="domain" description="CUB" evidence="7">
    <location>
        <begin position="223"/>
        <end position="349"/>
    </location>
</feature>
<dbReference type="InterPro" id="IPR023415">
    <property type="entry name" value="LDLR_class-A_CS"/>
</dbReference>
<dbReference type="OrthoDB" id="8961654at2759"/>
<evidence type="ECO:0000256" key="1">
    <source>
        <dbReference type="ARBA" id="ARBA00022734"/>
    </source>
</evidence>
<dbReference type="PROSITE" id="PS50068">
    <property type="entry name" value="LDLRA_2"/>
    <property type="match status" value="5"/>
</dbReference>
<evidence type="ECO:0000313" key="9">
    <source>
        <dbReference type="Proteomes" id="UP000001554"/>
    </source>
</evidence>
<dbReference type="PANTHER" id="PTHR23250:SF3">
    <property type="entry name" value="FISH-EGG LECTIN-LIKE ISOFORM X1-RELATED"/>
    <property type="match status" value="1"/>
</dbReference>
<keyword evidence="2 5" id="KW-1015">Disulfide bond</keyword>
<evidence type="ECO:0000259" key="7">
    <source>
        <dbReference type="PROSITE" id="PS01180"/>
    </source>
</evidence>
<evidence type="ECO:0000256" key="4">
    <source>
        <dbReference type="PROSITE-ProRule" id="PRU00059"/>
    </source>
</evidence>
<feature type="disulfide bond" evidence="4">
    <location>
        <begin position="69"/>
        <end position="96"/>
    </location>
</feature>
<feature type="disulfide bond" evidence="5">
    <location>
        <begin position="943"/>
        <end position="958"/>
    </location>
</feature>
<dbReference type="CDD" id="cd00112">
    <property type="entry name" value="LDLa"/>
    <property type="match status" value="5"/>
</dbReference>
<dbReference type="SMART" id="SM00706">
    <property type="entry name" value="TECPR"/>
    <property type="match status" value="5"/>
</dbReference>
<feature type="disulfide bond" evidence="5">
    <location>
        <begin position="749"/>
        <end position="764"/>
    </location>
</feature>
<dbReference type="Gene3D" id="2.60.120.290">
    <property type="entry name" value="Spermadhesin, CUB domain"/>
    <property type="match status" value="3"/>
</dbReference>
<evidence type="ECO:0000256" key="5">
    <source>
        <dbReference type="PROSITE-ProRule" id="PRU00124"/>
    </source>
</evidence>
<gene>
    <name evidence="10" type="primary">LOC118406499</name>
</gene>
<dbReference type="PROSITE" id="PS50923">
    <property type="entry name" value="SUSHI"/>
    <property type="match status" value="1"/>
</dbReference>
<dbReference type="Pfam" id="PF19193">
    <property type="entry name" value="Tectonin"/>
    <property type="match status" value="1"/>
</dbReference>